<feature type="coiled-coil region" evidence="1">
    <location>
        <begin position="50"/>
        <end position="77"/>
    </location>
</feature>
<organism evidence="2 3">
    <name type="scientific">Paracoccus aurantiacus</name>
    <dbReference type="NCBI Taxonomy" id="2599412"/>
    <lineage>
        <taxon>Bacteria</taxon>
        <taxon>Pseudomonadati</taxon>
        <taxon>Pseudomonadota</taxon>
        <taxon>Alphaproteobacteria</taxon>
        <taxon>Rhodobacterales</taxon>
        <taxon>Paracoccaceae</taxon>
        <taxon>Paracoccus</taxon>
    </lineage>
</organism>
<name>A0A5C6S3H7_9RHOB</name>
<dbReference type="RefSeq" id="WP_147099229.1">
    <property type="nucleotide sequence ID" value="NZ_JBHUFH010000003.1"/>
</dbReference>
<evidence type="ECO:0000313" key="2">
    <source>
        <dbReference type="EMBL" id="TXB68112.1"/>
    </source>
</evidence>
<protein>
    <submittedName>
        <fullName evidence="2">Uncharacterized protein</fullName>
    </submittedName>
</protein>
<proteinExistence type="predicted"/>
<evidence type="ECO:0000313" key="3">
    <source>
        <dbReference type="Proteomes" id="UP000321562"/>
    </source>
</evidence>
<evidence type="ECO:0000256" key="1">
    <source>
        <dbReference type="SAM" id="Coils"/>
    </source>
</evidence>
<keyword evidence="1" id="KW-0175">Coiled coil</keyword>
<gene>
    <name evidence="2" type="ORF">FQV27_13080</name>
</gene>
<accession>A0A5C6S3H7</accession>
<reference evidence="2 3" key="1">
    <citation type="submission" date="2019-08" db="EMBL/GenBank/DDBJ databases">
        <authorList>
            <person name="Ye J."/>
        </authorList>
    </citation>
    <scope>NUCLEOTIDE SEQUENCE [LARGE SCALE GENOMIC DNA]</scope>
    <source>
        <strain evidence="2 3">TK008</strain>
    </source>
</reference>
<dbReference type="EMBL" id="VOPL01000005">
    <property type="protein sequence ID" value="TXB68112.1"/>
    <property type="molecule type" value="Genomic_DNA"/>
</dbReference>
<sequence>MAATAMQMSGGEGYEQFLDVVLAQLSDFRLSSEAADILHTRVADGFRQALTAEESRLAEFRENSRRLGQEIARLQKASGDEKVIGKSIIAKAFSLLCPGFFPFC</sequence>
<comment type="caution">
    <text evidence="2">The sequence shown here is derived from an EMBL/GenBank/DDBJ whole genome shotgun (WGS) entry which is preliminary data.</text>
</comment>
<dbReference type="AlphaFoldDB" id="A0A5C6S3H7"/>
<keyword evidence="3" id="KW-1185">Reference proteome</keyword>
<dbReference type="Proteomes" id="UP000321562">
    <property type="component" value="Unassembled WGS sequence"/>
</dbReference>